<protein>
    <recommendedName>
        <fullName evidence="4">Secreted protein</fullName>
    </recommendedName>
</protein>
<feature type="signal peptide" evidence="1">
    <location>
        <begin position="1"/>
        <end position="33"/>
    </location>
</feature>
<feature type="chain" id="PRO_5043967179" description="Secreted protein" evidence="1">
    <location>
        <begin position="34"/>
        <end position="130"/>
    </location>
</feature>
<gene>
    <name evidence="2" type="ORF">NDU88_006533</name>
</gene>
<organism evidence="2 3">
    <name type="scientific">Pleurodeles waltl</name>
    <name type="common">Iberian ribbed newt</name>
    <dbReference type="NCBI Taxonomy" id="8319"/>
    <lineage>
        <taxon>Eukaryota</taxon>
        <taxon>Metazoa</taxon>
        <taxon>Chordata</taxon>
        <taxon>Craniata</taxon>
        <taxon>Vertebrata</taxon>
        <taxon>Euteleostomi</taxon>
        <taxon>Amphibia</taxon>
        <taxon>Batrachia</taxon>
        <taxon>Caudata</taxon>
        <taxon>Salamandroidea</taxon>
        <taxon>Salamandridae</taxon>
        <taxon>Pleurodelinae</taxon>
        <taxon>Pleurodeles</taxon>
    </lineage>
</organism>
<dbReference type="EMBL" id="JANPWB010000010">
    <property type="protein sequence ID" value="KAJ1140173.1"/>
    <property type="molecule type" value="Genomic_DNA"/>
</dbReference>
<comment type="caution">
    <text evidence="2">The sequence shown here is derived from an EMBL/GenBank/DDBJ whole genome shotgun (WGS) entry which is preliminary data.</text>
</comment>
<proteinExistence type="predicted"/>
<sequence length="130" mass="13970">MPGPVKPRARFRSLLASALELTALLLQWWPAEPWLPDNMTTAARGHDKVVSCLPPPGCFSYNTSYWPKADPTTRTLAPHCASRAANYSSSPGMASGEQVALGAYTHARDPAPTGRAWQSPICDLHPATSA</sequence>
<name>A0AAV7QP76_PLEWA</name>
<evidence type="ECO:0008006" key="4">
    <source>
        <dbReference type="Google" id="ProtNLM"/>
    </source>
</evidence>
<keyword evidence="1" id="KW-0732">Signal</keyword>
<accession>A0AAV7QP76</accession>
<evidence type="ECO:0000313" key="2">
    <source>
        <dbReference type="EMBL" id="KAJ1140173.1"/>
    </source>
</evidence>
<reference evidence="2" key="1">
    <citation type="journal article" date="2022" name="bioRxiv">
        <title>Sequencing and chromosome-scale assembly of the giantPleurodeles waltlgenome.</title>
        <authorList>
            <person name="Brown T."/>
            <person name="Elewa A."/>
            <person name="Iarovenko S."/>
            <person name="Subramanian E."/>
            <person name="Araus A.J."/>
            <person name="Petzold A."/>
            <person name="Susuki M."/>
            <person name="Suzuki K.-i.T."/>
            <person name="Hayashi T."/>
            <person name="Toyoda A."/>
            <person name="Oliveira C."/>
            <person name="Osipova E."/>
            <person name="Leigh N.D."/>
            <person name="Simon A."/>
            <person name="Yun M.H."/>
        </authorList>
    </citation>
    <scope>NUCLEOTIDE SEQUENCE</scope>
    <source>
        <strain evidence="2">20211129_DDA</strain>
        <tissue evidence="2">Liver</tissue>
    </source>
</reference>
<evidence type="ECO:0000313" key="3">
    <source>
        <dbReference type="Proteomes" id="UP001066276"/>
    </source>
</evidence>
<evidence type="ECO:0000256" key="1">
    <source>
        <dbReference type="SAM" id="SignalP"/>
    </source>
</evidence>
<dbReference type="AlphaFoldDB" id="A0AAV7QP76"/>
<dbReference type="Proteomes" id="UP001066276">
    <property type="component" value="Chromosome 6"/>
</dbReference>
<keyword evidence="3" id="KW-1185">Reference proteome</keyword>